<feature type="region of interest" description="Disordered" evidence="18">
    <location>
        <begin position="994"/>
        <end position="1263"/>
    </location>
</feature>
<feature type="compositionally biased region" description="Basic and acidic residues" evidence="18">
    <location>
        <begin position="1064"/>
        <end position="1090"/>
    </location>
</feature>
<keyword evidence="14" id="KW-0009">Actin-binding</keyword>
<feature type="region of interest" description="Disordered" evidence="18">
    <location>
        <begin position="618"/>
        <end position="676"/>
    </location>
</feature>
<organism evidence="22 23">
    <name type="scientific">Magallana gigas</name>
    <name type="common">Pacific oyster</name>
    <name type="synonym">Crassostrea gigas</name>
    <dbReference type="NCBI Taxonomy" id="29159"/>
    <lineage>
        <taxon>Eukaryota</taxon>
        <taxon>Metazoa</taxon>
        <taxon>Spiralia</taxon>
        <taxon>Lophotrochozoa</taxon>
        <taxon>Mollusca</taxon>
        <taxon>Bivalvia</taxon>
        <taxon>Autobranchia</taxon>
        <taxon>Pteriomorphia</taxon>
        <taxon>Ostreida</taxon>
        <taxon>Ostreoidea</taxon>
        <taxon>Ostreidae</taxon>
        <taxon>Magallana</taxon>
    </lineage>
</organism>
<feature type="compositionally biased region" description="Low complexity" evidence="18">
    <location>
        <begin position="1445"/>
        <end position="1465"/>
    </location>
</feature>
<evidence type="ECO:0000313" key="22">
    <source>
        <dbReference type="EnsemblMetazoa" id="G19807.1:cds"/>
    </source>
</evidence>
<dbReference type="GO" id="GO:0120501">
    <property type="term" value="F:F-actin monooxygenase activity"/>
    <property type="evidence" value="ECO:0007669"/>
    <property type="project" value="UniProtKB-EC"/>
</dbReference>
<keyword evidence="5" id="KW-0963">Cytoplasm</keyword>
<feature type="compositionally biased region" description="Basic and acidic residues" evidence="18">
    <location>
        <begin position="618"/>
        <end position="632"/>
    </location>
</feature>
<feature type="compositionally biased region" description="Basic and acidic residues" evidence="18">
    <location>
        <begin position="887"/>
        <end position="903"/>
    </location>
</feature>
<feature type="coiled-coil region" evidence="17">
    <location>
        <begin position="2068"/>
        <end position="2125"/>
    </location>
</feature>
<evidence type="ECO:0000256" key="8">
    <source>
        <dbReference type="ARBA" id="ARBA00022827"/>
    </source>
</evidence>
<comment type="cofactor">
    <cofactor evidence="1">
        <name>FAD</name>
        <dbReference type="ChEBI" id="CHEBI:57692"/>
    </cofactor>
</comment>
<feature type="compositionally biased region" description="Acidic residues" evidence="18">
    <location>
        <begin position="1091"/>
        <end position="1111"/>
    </location>
</feature>
<sequence>MGTHGDIPADYIFDAFLKAGTCKTVLSSFHQLCEALELKHTNHRLFYRRLSSQLTSWKAQTVWVKLNKRMAQREYRKGEACANTRVLVIGAGPCGLRTAIEAALLGCKVVLLEKRDSFSRNNVLHLWPFLITDLKNLGAKKFFGKFCAGAIDHISIRQLQCILMKVALLVGVEIHVNVSFDGLLEPTEDQPNVGWRCAITPEDHVVSEYEFDVLIGADGKRNTLQGFRRKEFRGKLAIAITANFINRNTTEEAKVEEISGVAFIFNQKFFKDLNEKTGIDLENIVYYKDDTHYFVMTAKKTSLLDKGVLREDRSETALLLSPDNIDRNALLEYAKEAANFSTNFALPNLEYAINHYGQPDVAMFDFTSMFAALNASRVIDRHGHRLLMGLVGDSLLEPFWPTGSGCARGFLGGLDAAWMIRSWASGKMTPLQVIAERESVYQLLSQTTPENLNKNFNEYTIDPNTRYPNLNTKLLRMDQVRHLYDCGDQSYEDEILDHPTKRPRSEECIDSYTLLHWCQRVLNNKFRNVHIIDLTTSWRSGLALCALIHTFKPSLIDFNSLSSLDTAKNSQLAFDVARTELGISPVMTGQEMATCSAPDKLTMVSYLSQFYHKFHRERNPSVESPVRRESHKSPLHRSLLQKIRNSARFSRSKRNSKHEEEKNEHNTSLSRKKYRDDIKQHNGNVQLTRYNKLPMEEIANKLTVDKKDEINAKLNNDLQSNVKVSQMAEILKSKFKQGLEPPAKQKVKTTGVLLAAQPESEFCYFCKKRVYIMERMSAESVFFHRGCLKCDFCECGLRVNNYACDRLPGGEVKFYCFRHSKPEMRLGRAKRKRAFEDDTPKENIPKILESGEKLPKKETSGDSSKKIPVSKRGRKEGKTPLTPPLAPDRDYVKPKKTPERIEFENSIDGLPEESEEELTEHNLRASMSRDAMMAEFNDDDDLSDSDLESSDDEELQEAVESTYGHNVSKDLTLEEALVVVETLKRRSYENLIEAVEQEGQGSNEDTDTEYEASEGDSDLEDMEYEDSSPDKPVNDFNPEENLVQNTSPQRRARADFFTSPPEPVRLDPWKMFEKTPEREVRKDKGQKDEAIANEEEIEEEEEEEVHEEELNECDRDGQEEGEVEGGLEVGGDVEDEEGSDEIRDDDENGEEEEDIAEEEDEDEEGEDEVEEEDDDKTAMSRQMQMILEDMDQKSSVSDVGDVLRSSVSDAGEVRSIVSDADQSADEEDEEVFPGRDTRQAVLDSVKNMSSSNSNSSPSTKEAVLESVKNMGDHDIQEPSDFLQVDDRFITKGRGSARKKRRVQHRNSFGSDSSFTISTPSDSLRSSISSLAADIEVVENDLESPDKDMIRDYCLTLSHALGESFDDDDENHGDVPQNYEDTPRTIGTDDACQQENLDNTLIEDDADMKSEGRKSSMYETPDVSAGDERYFSISDHDLSNRSNTTSAISSVGVSESSSCDARTSSSDNKVSNVSTPSSISDNQELTDKNSNVVTSEPRGSLGGKLNSDGTPWRPLPPLPVLASTSNFEKSASEKSKVVKKEKSSEKTEGSRKLPDISNLKSNVNQREFQSNFMRQHLGSPRSEQKEMAAGGDNNSSGSGSGGGGEAGKKTRISVDHAKLKSMSSLEDSSSQGEEKSKKKITVDVQLKEQLKMEPPSAKPGVIGKGNFIDEIPFADDSDEEPVQEKFYTPATSKKKEAFKVEGVGKEVKKRLLPLLPQETVQKMPSADIIREMKKVEMESAREKARQRARLKSDEELGIRSVEYTPKVKGLLKRSTSNTPSTSDFISDSDDPSKVLHSTPVDKTEVPKPHIKSSGKTKKSKKKTMDLDLTLSERSDGDTSKEKAKKKRSLLQILKPGKDKSPKELKDKRSSSNDTLEEKSPKKKKKTPKSDKKKKKTMPDSALEHLDKDLSELNLVGIKERFSSEKRPTPHRRHAVRKTLPPKAELDEFSDSDDSKMETLKRSKDRRTMSEDELNYRIARRVQSAARKHMKQQEQKRLRKAQEIQRQLEEVDVKQKELEERGVIVERALRGEGPDAGREEAELMQEWFTLVYEKNALVRYESELMVNAQYMELEDRHGRLEQELREKMSIDNSEKTPTQAAEEKRILDELLEVVEERDKLVAMLEEERVREREEDRDLEAIMNAKGYSLAPTDYAQKIKLSSQNFPLSC</sequence>
<evidence type="ECO:0000259" key="19">
    <source>
        <dbReference type="PROSITE" id="PS50021"/>
    </source>
</evidence>
<dbReference type="PRINTS" id="PR00420">
    <property type="entry name" value="RNGMNOXGNASE"/>
</dbReference>
<dbReference type="Proteomes" id="UP000005408">
    <property type="component" value="Unassembled WGS sequence"/>
</dbReference>
<feature type="region of interest" description="Disordered" evidence="18">
    <location>
        <begin position="1737"/>
        <end position="1966"/>
    </location>
</feature>
<evidence type="ECO:0000256" key="1">
    <source>
        <dbReference type="ARBA" id="ARBA00001974"/>
    </source>
</evidence>
<dbReference type="PROSITE" id="PS00478">
    <property type="entry name" value="LIM_DOMAIN_1"/>
    <property type="match status" value="1"/>
</dbReference>
<feature type="compositionally biased region" description="Polar residues" evidence="18">
    <location>
        <begin position="1466"/>
        <end position="1493"/>
    </location>
</feature>
<feature type="compositionally biased region" description="Basic and acidic residues" evidence="18">
    <location>
        <begin position="1821"/>
        <end position="1840"/>
    </location>
</feature>
<evidence type="ECO:0000256" key="9">
    <source>
        <dbReference type="ARBA" id="ARBA00022833"/>
    </source>
</evidence>
<dbReference type="EC" id="1.14.13.225" evidence="4"/>
<evidence type="ECO:0000256" key="18">
    <source>
        <dbReference type="SAM" id="MobiDB-lite"/>
    </source>
</evidence>
<keyword evidence="9 16" id="KW-0862">Zinc</keyword>
<feature type="compositionally biased region" description="Basic and acidic residues" evidence="18">
    <location>
        <begin position="1916"/>
        <end position="1926"/>
    </location>
</feature>
<feature type="compositionally biased region" description="Polar residues" evidence="18">
    <location>
        <begin position="1557"/>
        <end position="1572"/>
    </location>
</feature>
<feature type="compositionally biased region" description="Polar residues" evidence="18">
    <location>
        <begin position="1772"/>
        <end position="1784"/>
    </location>
</feature>
<feature type="compositionally biased region" description="Basic and acidic residues" evidence="18">
    <location>
        <begin position="1900"/>
        <end position="1909"/>
    </location>
</feature>
<dbReference type="InterPro" id="IPR050540">
    <property type="entry name" value="F-actin_Monoox_Mical"/>
</dbReference>
<evidence type="ECO:0000256" key="15">
    <source>
        <dbReference type="ARBA" id="ARBA00049522"/>
    </source>
</evidence>
<dbReference type="PROSITE" id="PS50021">
    <property type="entry name" value="CH"/>
    <property type="match status" value="1"/>
</dbReference>
<feature type="compositionally biased region" description="Basic and acidic residues" evidence="18">
    <location>
        <begin position="834"/>
        <end position="865"/>
    </location>
</feature>
<evidence type="ECO:0000313" key="23">
    <source>
        <dbReference type="Proteomes" id="UP000005408"/>
    </source>
</evidence>
<keyword evidence="7 16" id="KW-0479">Metal-binding</keyword>
<feature type="compositionally biased region" description="Basic residues" evidence="18">
    <location>
        <begin position="1879"/>
        <end position="1894"/>
    </location>
</feature>
<evidence type="ECO:0000259" key="21">
    <source>
        <dbReference type="PROSITE" id="PS51848"/>
    </source>
</evidence>
<keyword evidence="12" id="KW-0503">Monooxygenase</keyword>
<evidence type="ECO:0000256" key="16">
    <source>
        <dbReference type="PROSITE-ProRule" id="PRU00125"/>
    </source>
</evidence>
<feature type="compositionally biased region" description="Low complexity" evidence="18">
    <location>
        <begin position="1620"/>
        <end position="1630"/>
    </location>
</feature>
<feature type="compositionally biased region" description="Acidic residues" evidence="18">
    <location>
        <begin position="1004"/>
        <end position="1027"/>
    </location>
</feature>
<reference evidence="22" key="1">
    <citation type="submission" date="2022-08" db="UniProtKB">
        <authorList>
            <consortium name="EnsemblMetazoa"/>
        </authorList>
    </citation>
    <scope>IDENTIFICATION</scope>
    <source>
        <strain evidence="22">05x7-T-G4-1.051#20</strain>
    </source>
</reference>
<dbReference type="SUPFAM" id="SSF57716">
    <property type="entry name" value="Glucocorticoid receptor-like (DNA-binding domain)"/>
    <property type="match status" value="1"/>
</dbReference>
<dbReference type="SUPFAM" id="SSF51905">
    <property type="entry name" value="FAD/NAD(P)-binding domain"/>
    <property type="match status" value="1"/>
</dbReference>
<dbReference type="Pfam" id="PF12130">
    <property type="entry name" value="bMERB_dom"/>
    <property type="match status" value="1"/>
</dbReference>
<dbReference type="PANTHER" id="PTHR23167">
    <property type="entry name" value="CALPONIN HOMOLOGY DOMAIN-CONTAINING PROTEIN DDB_G0272472-RELATED"/>
    <property type="match status" value="1"/>
</dbReference>
<dbReference type="PROSITE" id="PS50023">
    <property type="entry name" value="LIM_DOMAIN_2"/>
    <property type="match status" value="1"/>
</dbReference>
<dbReference type="CDD" id="cd22198">
    <property type="entry name" value="CH_MICAL_EHBP-like"/>
    <property type="match status" value="1"/>
</dbReference>
<dbReference type="InterPro" id="IPR036188">
    <property type="entry name" value="FAD/NAD-bd_sf"/>
</dbReference>
<dbReference type="GO" id="GO:0003779">
    <property type="term" value="F:actin binding"/>
    <property type="evidence" value="ECO:0007669"/>
    <property type="project" value="UniProtKB-KW"/>
</dbReference>
<dbReference type="PROSITE" id="PS51848">
    <property type="entry name" value="BMERB"/>
    <property type="match status" value="1"/>
</dbReference>
<keyword evidence="13 16" id="KW-0440">LIM domain</keyword>
<feature type="compositionally biased region" description="Low complexity" evidence="18">
    <location>
        <begin position="1244"/>
        <end position="1258"/>
    </location>
</feature>
<feature type="region of interest" description="Disordered" evidence="18">
    <location>
        <begin position="827"/>
        <end position="963"/>
    </location>
</feature>
<dbReference type="InterPro" id="IPR001715">
    <property type="entry name" value="CH_dom"/>
</dbReference>
<keyword evidence="6" id="KW-0285">Flavoprotein</keyword>
<feature type="compositionally biased region" description="Basic and acidic residues" evidence="18">
    <location>
        <begin position="1406"/>
        <end position="1415"/>
    </location>
</feature>
<feature type="compositionally biased region" description="Acidic residues" evidence="18">
    <location>
        <begin position="1222"/>
        <end position="1231"/>
    </location>
</feature>
<dbReference type="SMART" id="SM01203">
    <property type="entry name" value="DUF3585"/>
    <property type="match status" value="1"/>
</dbReference>
<feature type="compositionally biased region" description="Basic residues" evidence="18">
    <location>
        <begin position="1294"/>
        <end position="1304"/>
    </location>
</feature>
<dbReference type="InterPro" id="IPR057494">
    <property type="entry name" value="Rossman_Mical"/>
</dbReference>
<dbReference type="InterPro" id="IPR001781">
    <property type="entry name" value="Znf_LIM"/>
</dbReference>
<dbReference type="SMART" id="SM00033">
    <property type="entry name" value="CH"/>
    <property type="match status" value="1"/>
</dbReference>
<evidence type="ECO:0000256" key="3">
    <source>
        <dbReference type="ARBA" id="ARBA00008223"/>
    </source>
</evidence>
<evidence type="ECO:0000256" key="7">
    <source>
        <dbReference type="ARBA" id="ARBA00022723"/>
    </source>
</evidence>
<dbReference type="InterPro" id="IPR036872">
    <property type="entry name" value="CH_dom_sf"/>
</dbReference>
<dbReference type="Pfam" id="PF00307">
    <property type="entry name" value="CH"/>
    <property type="match status" value="1"/>
</dbReference>
<feature type="compositionally biased region" description="Basic and acidic residues" evidence="18">
    <location>
        <begin position="1737"/>
        <end position="1756"/>
    </location>
</feature>
<feature type="compositionally biased region" description="Basic and acidic residues" evidence="18">
    <location>
        <begin position="1951"/>
        <end position="1966"/>
    </location>
</feature>
<comment type="catalytic activity">
    <reaction evidence="15">
        <text>L-methionyl-[F-actin] + NADPH + O2 + H(+) = L-methionyl-(R)-S-oxide-[F-actin] + NADP(+) + H2O</text>
        <dbReference type="Rhea" id="RHEA:51308"/>
        <dbReference type="Rhea" id="RHEA-COMP:12953"/>
        <dbReference type="Rhea" id="RHEA-COMP:12956"/>
        <dbReference type="ChEBI" id="CHEBI:15377"/>
        <dbReference type="ChEBI" id="CHEBI:15378"/>
        <dbReference type="ChEBI" id="CHEBI:15379"/>
        <dbReference type="ChEBI" id="CHEBI:16044"/>
        <dbReference type="ChEBI" id="CHEBI:45764"/>
        <dbReference type="ChEBI" id="CHEBI:57783"/>
        <dbReference type="ChEBI" id="CHEBI:58349"/>
        <dbReference type="EC" id="1.14.13.225"/>
    </reaction>
</comment>
<feature type="compositionally biased region" description="Basic and acidic residues" evidence="18">
    <location>
        <begin position="1529"/>
        <end position="1553"/>
    </location>
</feature>
<dbReference type="EnsemblMetazoa" id="G19807.1">
    <property type="protein sequence ID" value="G19807.1:cds"/>
    <property type="gene ID" value="G19807"/>
</dbReference>
<evidence type="ECO:0000256" key="17">
    <source>
        <dbReference type="SAM" id="Coils"/>
    </source>
</evidence>
<keyword evidence="23" id="KW-1185">Reference proteome</keyword>
<evidence type="ECO:0000256" key="10">
    <source>
        <dbReference type="ARBA" id="ARBA00022857"/>
    </source>
</evidence>
<dbReference type="Gene3D" id="2.10.110.10">
    <property type="entry name" value="Cysteine Rich Protein"/>
    <property type="match status" value="1"/>
</dbReference>
<feature type="compositionally biased region" description="Polar residues" evidence="18">
    <location>
        <begin position="1305"/>
        <end position="1314"/>
    </location>
</feature>
<proteinExistence type="inferred from homology"/>
<feature type="domain" description="BMERB" evidence="21">
    <location>
        <begin position="1989"/>
        <end position="2138"/>
    </location>
</feature>
<feature type="coiled-coil region" evidence="17">
    <location>
        <begin position="1988"/>
        <end position="2019"/>
    </location>
</feature>
<dbReference type="GO" id="GO:0005737">
    <property type="term" value="C:cytoplasm"/>
    <property type="evidence" value="ECO:0007669"/>
    <property type="project" value="UniProtKB-SubCell"/>
</dbReference>
<feature type="region of interest" description="Disordered" evidence="18">
    <location>
        <begin position="1362"/>
        <end position="1640"/>
    </location>
</feature>
<dbReference type="InterPro" id="IPR022735">
    <property type="entry name" value="bMERB_dom"/>
</dbReference>
<feature type="domain" description="Calponin-homology (CH)" evidence="19">
    <location>
        <begin position="508"/>
        <end position="612"/>
    </location>
</feature>
<dbReference type="PANTHER" id="PTHR23167:SF54">
    <property type="entry name" value="[F-ACTIN]-MONOOXYGENASE MICAL"/>
    <property type="match status" value="1"/>
</dbReference>
<evidence type="ECO:0000256" key="5">
    <source>
        <dbReference type="ARBA" id="ARBA00022490"/>
    </source>
</evidence>
<feature type="region of interest" description="Disordered" evidence="18">
    <location>
        <begin position="1292"/>
        <end position="1323"/>
    </location>
</feature>
<dbReference type="Gene3D" id="3.50.50.60">
    <property type="entry name" value="FAD/NAD(P)-binding domain"/>
    <property type="match status" value="1"/>
</dbReference>
<keyword evidence="10" id="KW-0521">NADP</keyword>
<evidence type="ECO:0000256" key="11">
    <source>
        <dbReference type="ARBA" id="ARBA00023002"/>
    </source>
</evidence>
<dbReference type="SUPFAM" id="SSF47576">
    <property type="entry name" value="Calponin-homology domain, CH-domain"/>
    <property type="match status" value="1"/>
</dbReference>
<dbReference type="Pfam" id="PF25413">
    <property type="entry name" value="Rossman_Mical"/>
    <property type="match status" value="1"/>
</dbReference>
<evidence type="ECO:0000256" key="4">
    <source>
        <dbReference type="ARBA" id="ARBA00012709"/>
    </source>
</evidence>
<feature type="compositionally biased region" description="Acidic residues" evidence="18">
    <location>
        <begin position="1119"/>
        <end position="1175"/>
    </location>
</feature>
<feature type="compositionally biased region" description="Acidic residues" evidence="18">
    <location>
        <begin position="936"/>
        <end position="957"/>
    </location>
</feature>
<dbReference type="GO" id="GO:0046872">
    <property type="term" value="F:metal ion binding"/>
    <property type="evidence" value="ECO:0007669"/>
    <property type="project" value="UniProtKB-KW"/>
</dbReference>
<protein>
    <recommendedName>
        <fullName evidence="4">F-actin monooxygenase</fullName>
        <ecNumber evidence="4">1.14.13.225</ecNumber>
    </recommendedName>
</protein>
<accession>A0A8W8JQI0</accession>
<dbReference type="FunFam" id="3.50.50.60:FF:000004">
    <property type="entry name" value="protein-methionine sulfoxide oxidase MICAL2 isoform X1"/>
    <property type="match status" value="1"/>
</dbReference>
<dbReference type="Gene3D" id="1.10.418.10">
    <property type="entry name" value="Calponin-like domain"/>
    <property type="match status" value="1"/>
</dbReference>
<evidence type="ECO:0000256" key="13">
    <source>
        <dbReference type="ARBA" id="ARBA00023038"/>
    </source>
</evidence>
<evidence type="ECO:0000256" key="14">
    <source>
        <dbReference type="ARBA" id="ARBA00023203"/>
    </source>
</evidence>
<keyword evidence="11" id="KW-0560">Oxidoreductase</keyword>
<keyword evidence="8" id="KW-0274">FAD</keyword>
<evidence type="ECO:0000256" key="2">
    <source>
        <dbReference type="ARBA" id="ARBA00004496"/>
    </source>
</evidence>
<evidence type="ECO:0000256" key="6">
    <source>
        <dbReference type="ARBA" id="ARBA00022630"/>
    </source>
</evidence>
<feature type="compositionally biased region" description="Basic and acidic residues" evidence="18">
    <location>
        <begin position="1854"/>
        <end position="1878"/>
    </location>
</feature>
<name>A0A8W8JQI0_MAGGI</name>
<comment type="subcellular location">
    <subcellularLocation>
        <location evidence="2">Cytoplasm</location>
    </subcellularLocation>
</comment>
<evidence type="ECO:0000256" key="12">
    <source>
        <dbReference type="ARBA" id="ARBA00023033"/>
    </source>
</evidence>
<feature type="domain" description="LIM zinc-binding" evidence="20">
    <location>
        <begin position="761"/>
        <end position="826"/>
    </location>
</feature>
<feature type="compositionally biased region" description="Basic residues" evidence="18">
    <location>
        <begin position="1807"/>
        <end position="1820"/>
    </location>
</feature>
<comment type="similarity">
    <text evidence="3">Belongs to the Mical family.</text>
</comment>
<keyword evidence="17" id="KW-0175">Coiled coil</keyword>
<feature type="compositionally biased region" description="Basic and acidic residues" evidence="18">
    <location>
        <begin position="1425"/>
        <end position="1438"/>
    </location>
</feature>
<evidence type="ECO:0000259" key="20">
    <source>
        <dbReference type="PROSITE" id="PS50023"/>
    </source>
</evidence>
<feature type="compositionally biased region" description="Basic and acidic residues" evidence="18">
    <location>
        <begin position="1605"/>
        <end position="1617"/>
    </location>
</feature>